<accession>A0A8H7Q610</accession>
<dbReference type="Pfam" id="PF10300">
    <property type="entry name" value="Iml2-TPR_39"/>
    <property type="match status" value="1"/>
</dbReference>
<dbReference type="PANTHER" id="PTHR31859">
    <property type="entry name" value="TETRATRICOPEPTIDE REPEAT PROTEIN 39 FAMILY MEMBER"/>
    <property type="match status" value="1"/>
</dbReference>
<reference evidence="2" key="1">
    <citation type="submission" date="2020-12" db="EMBL/GenBank/DDBJ databases">
        <title>Metabolic potential, ecology and presence of endohyphal bacteria is reflected in genomic diversity of Mucoromycotina.</title>
        <authorList>
            <person name="Muszewska A."/>
            <person name="Okrasinska A."/>
            <person name="Steczkiewicz K."/>
            <person name="Drgas O."/>
            <person name="Orlowska M."/>
            <person name="Perlinska-Lenart U."/>
            <person name="Aleksandrzak-Piekarczyk T."/>
            <person name="Szatraj K."/>
            <person name="Zielenkiewicz U."/>
            <person name="Pilsyk S."/>
            <person name="Malc E."/>
            <person name="Mieczkowski P."/>
            <person name="Kruszewska J.S."/>
            <person name="Biernat P."/>
            <person name="Pawlowska J."/>
        </authorList>
    </citation>
    <scope>NUCLEOTIDE SEQUENCE</scope>
    <source>
        <strain evidence="2">WA0000051536</strain>
    </source>
</reference>
<name>A0A8H7Q610_9FUNG</name>
<comment type="caution">
    <text evidence="2">The sequence shown here is derived from an EMBL/GenBank/DDBJ whole genome shotgun (WGS) entry which is preliminary data.</text>
</comment>
<dbReference type="AlphaFoldDB" id="A0A8H7Q610"/>
<evidence type="ECO:0000256" key="1">
    <source>
        <dbReference type="SAM" id="MobiDB-lite"/>
    </source>
</evidence>
<dbReference type="GO" id="GO:0005829">
    <property type="term" value="C:cytosol"/>
    <property type="evidence" value="ECO:0007669"/>
    <property type="project" value="TreeGrafter"/>
</dbReference>
<feature type="region of interest" description="Disordered" evidence="1">
    <location>
        <begin position="38"/>
        <end position="57"/>
    </location>
</feature>
<keyword evidence="3" id="KW-1185">Reference proteome</keyword>
<dbReference type="PANTHER" id="PTHR31859:SF1">
    <property type="entry name" value="TETRATRICOPEPTIDE REPEAT PROTEIN 39C"/>
    <property type="match status" value="1"/>
</dbReference>
<feature type="compositionally biased region" description="Low complexity" evidence="1">
    <location>
        <begin position="38"/>
        <end position="47"/>
    </location>
</feature>
<dbReference type="GO" id="GO:0005634">
    <property type="term" value="C:nucleus"/>
    <property type="evidence" value="ECO:0007669"/>
    <property type="project" value="TreeGrafter"/>
</dbReference>
<dbReference type="OrthoDB" id="43460at2759"/>
<organism evidence="2 3">
    <name type="scientific">Umbelopsis vinacea</name>
    <dbReference type="NCBI Taxonomy" id="44442"/>
    <lineage>
        <taxon>Eukaryota</taxon>
        <taxon>Fungi</taxon>
        <taxon>Fungi incertae sedis</taxon>
        <taxon>Mucoromycota</taxon>
        <taxon>Mucoromycotina</taxon>
        <taxon>Umbelopsidomycetes</taxon>
        <taxon>Umbelopsidales</taxon>
        <taxon>Umbelopsidaceae</taxon>
        <taxon>Umbelopsis</taxon>
    </lineage>
</organism>
<feature type="region of interest" description="Disordered" evidence="1">
    <location>
        <begin position="1"/>
        <end position="23"/>
    </location>
</feature>
<dbReference type="Gene3D" id="1.25.40.10">
    <property type="entry name" value="Tetratricopeptide repeat domain"/>
    <property type="match status" value="1"/>
</dbReference>
<proteinExistence type="predicted"/>
<protein>
    <recommendedName>
        <fullName evidence="4">Tetratricopeptide repeat protein 39B</fullName>
    </recommendedName>
</protein>
<evidence type="ECO:0000313" key="2">
    <source>
        <dbReference type="EMBL" id="KAG2186617.1"/>
    </source>
</evidence>
<dbReference type="InterPro" id="IPR011990">
    <property type="entry name" value="TPR-like_helical_dom_sf"/>
</dbReference>
<dbReference type="EMBL" id="JAEPRA010000004">
    <property type="protein sequence ID" value="KAG2186617.1"/>
    <property type="molecule type" value="Genomic_DNA"/>
</dbReference>
<sequence length="695" mass="78318">MSSTPSKRIGISRSGFSMSSLPSPLASFRSIQRSNSATDSLSTDLSTPVSGSSYSTASDELNEEDEAMFKDIKEVQHALNLFLDSHIAEAEQMTMPRANSTLYWGLASSCMTCLKAMMTFAPDDIELSLSYLKQGVQLASAARKKDIGFLESMTSWVKGGSSISVLSAMTTSQLHAVRMPAEPLFGVRFSLGNDCNITRHKHVEELVWAESHLLKALVAVVHDESFLSLIREGIQVRSSYGVYRSLYKYMEYLKAEKAAGRPARVLDSHFVSGVHFGLGCFNLMLSILPTSLLKLVEFIGFSSDRQFGLSLLESQGGWESFHKDPEQPLPEQTDARSGLRRQFCDMVIITYHTVISTFMPVPDADPIFSERLIQYNLTKYPSGVFFLYFSGRSLAARGLLDEAILQFKKTIEIQREWRQLQHICYWELGLLFLMKGEWESAHECFEILSQESNWSKATYTYFSATALYDQAQEMTNQEEKEKAMKKVEALMKSIPKLTKKIAGKSIPIEKYVARKSRKFTAQNNRLLLPSLEILSLLVGLDILPKDLQQYHLNRIEAALKNIDVSNSQDSDDYCLANWLQACCARRCDQVELAQKSLAAVFEHQNDIALDHFLPYYSHYEAARQAITDSEWVKAKEELNFIIHAHDRGYGIGKGAGAKSKYSMENILLLKCHSCLHEIDIKEEAELAANVEELDL</sequence>
<gene>
    <name evidence="2" type="ORF">INT44_002841</name>
</gene>
<evidence type="ECO:0000313" key="3">
    <source>
        <dbReference type="Proteomes" id="UP000612746"/>
    </source>
</evidence>
<evidence type="ECO:0008006" key="4">
    <source>
        <dbReference type="Google" id="ProtNLM"/>
    </source>
</evidence>
<feature type="compositionally biased region" description="Polar residues" evidence="1">
    <location>
        <begin position="48"/>
        <end position="57"/>
    </location>
</feature>
<dbReference type="Proteomes" id="UP000612746">
    <property type="component" value="Unassembled WGS sequence"/>
</dbReference>
<dbReference type="InterPro" id="IPR019412">
    <property type="entry name" value="IML2/TPR_39"/>
</dbReference>
<dbReference type="GO" id="GO:0005741">
    <property type="term" value="C:mitochondrial outer membrane"/>
    <property type="evidence" value="ECO:0007669"/>
    <property type="project" value="TreeGrafter"/>
</dbReference>
<dbReference type="SUPFAM" id="SSF48452">
    <property type="entry name" value="TPR-like"/>
    <property type="match status" value="1"/>
</dbReference>